<dbReference type="AlphaFoldDB" id="A0A3N1D1V3"/>
<comment type="caution">
    <text evidence="8">The sequence shown here is derived from an EMBL/GenBank/DDBJ whole genome shotgun (WGS) entry which is preliminary data.</text>
</comment>
<dbReference type="InterPro" id="IPR037069">
    <property type="entry name" value="AcylCoA_DH/ox_N_sf"/>
</dbReference>
<dbReference type="InterPro" id="IPR046373">
    <property type="entry name" value="Acyl-CoA_Oxase/DH_mid-dom_sf"/>
</dbReference>
<keyword evidence="9" id="KW-1185">Reference proteome</keyword>
<feature type="domain" description="Acyl-CoA dehydrogenase/oxidase C-terminal" evidence="6">
    <location>
        <begin position="236"/>
        <end position="366"/>
    </location>
</feature>
<evidence type="ECO:0000256" key="3">
    <source>
        <dbReference type="ARBA" id="ARBA00022630"/>
    </source>
</evidence>
<dbReference type="InterPro" id="IPR013786">
    <property type="entry name" value="AcylCoA_DH/ox_N"/>
</dbReference>
<organism evidence="8 9">
    <name type="scientific">Actinocorallia herbida</name>
    <dbReference type="NCBI Taxonomy" id="58109"/>
    <lineage>
        <taxon>Bacteria</taxon>
        <taxon>Bacillati</taxon>
        <taxon>Actinomycetota</taxon>
        <taxon>Actinomycetes</taxon>
        <taxon>Streptosporangiales</taxon>
        <taxon>Thermomonosporaceae</taxon>
        <taxon>Actinocorallia</taxon>
    </lineage>
</organism>
<dbReference type="InterPro" id="IPR009100">
    <property type="entry name" value="AcylCoA_DH/oxidase_NM_dom_sf"/>
</dbReference>
<evidence type="ECO:0000256" key="1">
    <source>
        <dbReference type="ARBA" id="ARBA00001974"/>
    </source>
</evidence>
<feature type="domain" description="Acyl-CoA dehydrogenase/oxidase N-terminal" evidence="7">
    <location>
        <begin position="6"/>
        <end position="118"/>
    </location>
</feature>
<dbReference type="Gene3D" id="1.10.540.10">
    <property type="entry name" value="Acyl-CoA dehydrogenase/oxidase, N-terminal domain"/>
    <property type="match status" value="1"/>
</dbReference>
<dbReference type="EMBL" id="RJKE01000001">
    <property type="protein sequence ID" value="ROO87460.1"/>
    <property type="molecule type" value="Genomic_DNA"/>
</dbReference>
<dbReference type="GO" id="GO:0050660">
    <property type="term" value="F:flavin adenine dinucleotide binding"/>
    <property type="evidence" value="ECO:0007669"/>
    <property type="project" value="InterPro"/>
</dbReference>
<dbReference type="PANTHER" id="PTHR43884">
    <property type="entry name" value="ACYL-COA DEHYDROGENASE"/>
    <property type="match status" value="1"/>
</dbReference>
<dbReference type="InterPro" id="IPR036250">
    <property type="entry name" value="AcylCo_DH-like_C"/>
</dbReference>
<comment type="cofactor">
    <cofactor evidence="1">
        <name>FAD</name>
        <dbReference type="ChEBI" id="CHEBI:57692"/>
    </cofactor>
</comment>
<evidence type="ECO:0000259" key="6">
    <source>
        <dbReference type="Pfam" id="PF00441"/>
    </source>
</evidence>
<dbReference type="SUPFAM" id="SSF56645">
    <property type="entry name" value="Acyl-CoA dehydrogenase NM domain-like"/>
    <property type="match status" value="1"/>
</dbReference>
<evidence type="ECO:0000313" key="9">
    <source>
        <dbReference type="Proteomes" id="UP000272400"/>
    </source>
</evidence>
<reference evidence="8 9" key="1">
    <citation type="submission" date="2018-11" db="EMBL/GenBank/DDBJ databases">
        <title>Sequencing the genomes of 1000 actinobacteria strains.</title>
        <authorList>
            <person name="Klenk H.-P."/>
        </authorList>
    </citation>
    <scope>NUCLEOTIDE SEQUENCE [LARGE SCALE GENOMIC DNA]</scope>
    <source>
        <strain evidence="8 9">DSM 44254</strain>
    </source>
</reference>
<dbReference type="GO" id="GO:0003995">
    <property type="term" value="F:acyl-CoA dehydrogenase activity"/>
    <property type="evidence" value="ECO:0007669"/>
    <property type="project" value="TreeGrafter"/>
</dbReference>
<dbReference type="Gene3D" id="2.40.110.10">
    <property type="entry name" value="Butyryl-CoA Dehydrogenase, subunit A, domain 2"/>
    <property type="match status" value="1"/>
</dbReference>
<comment type="similarity">
    <text evidence="2">Belongs to the acyl-CoA dehydrogenase family.</text>
</comment>
<proteinExistence type="inferred from homology"/>
<evidence type="ECO:0000256" key="2">
    <source>
        <dbReference type="ARBA" id="ARBA00009347"/>
    </source>
</evidence>
<keyword evidence="3" id="KW-0285">Flavoprotein</keyword>
<dbReference type="PANTHER" id="PTHR43884:SF20">
    <property type="entry name" value="ACYL-COA DEHYDROGENASE FADE28"/>
    <property type="match status" value="1"/>
</dbReference>
<gene>
    <name evidence="8" type="ORF">EDD29_5068</name>
</gene>
<dbReference type="Pfam" id="PF00441">
    <property type="entry name" value="Acyl-CoA_dh_1"/>
    <property type="match status" value="1"/>
</dbReference>
<evidence type="ECO:0000259" key="7">
    <source>
        <dbReference type="Pfam" id="PF02771"/>
    </source>
</evidence>
<keyword evidence="4" id="KW-0274">FAD</keyword>
<keyword evidence="5" id="KW-0560">Oxidoreductase</keyword>
<dbReference type="RefSeq" id="WP_123666744.1">
    <property type="nucleotide sequence ID" value="NZ_RJKE01000001.1"/>
</dbReference>
<accession>A0A3N1D1V3</accession>
<dbReference type="Proteomes" id="UP000272400">
    <property type="component" value="Unassembled WGS sequence"/>
</dbReference>
<dbReference type="OrthoDB" id="4607453at2"/>
<dbReference type="CDD" id="cd00567">
    <property type="entry name" value="ACAD"/>
    <property type="match status" value="1"/>
</dbReference>
<protein>
    <submittedName>
        <fullName evidence="8">Alkylation response protein AidB-like acyl-CoA dehydrogenase</fullName>
    </submittedName>
</protein>
<dbReference type="Gene3D" id="1.20.140.10">
    <property type="entry name" value="Butyryl-CoA Dehydrogenase, subunit A, domain 3"/>
    <property type="match status" value="1"/>
</dbReference>
<dbReference type="SUPFAM" id="SSF47203">
    <property type="entry name" value="Acyl-CoA dehydrogenase C-terminal domain-like"/>
    <property type="match status" value="1"/>
</dbReference>
<evidence type="ECO:0000313" key="8">
    <source>
        <dbReference type="EMBL" id="ROO87460.1"/>
    </source>
</evidence>
<dbReference type="Pfam" id="PF02771">
    <property type="entry name" value="Acyl-CoA_dh_N"/>
    <property type="match status" value="1"/>
</dbReference>
<name>A0A3N1D1V3_9ACTN</name>
<sequence length="371" mass="39469">MSIGFTEDHEHLRELVRRFLQARSPSHEVRRLIRDGLGRDDEVWFQMAGQLGLQGIAIPEEYGGSGFGPTELGIVLEEMGRVLLVAPYFSTVALAGQTLTASDDEEARRRWLPGIADGSLTATLAVAEHGGTGARTEIATIAEPAGDGWALTGTKLFVLDGHTADLLLVVARAEDGIGLFGVEGDAAGVVRTELESLDLTRGMAEVVLDAAPAIRVGGDRPSGGWLPRVRDLVLASLAAEQIGGAARCLELAVEYAKVREQFGRPIGSFQAVKHKCAGLLIEIEAGRSAAYHAGFAVAEPGAEGAAAAALAKAYCSEVFTHAAKECIQIHGGIGYTWEHDAHLFLRRAKSSELLFGTPARQRARFADLVEI</sequence>
<dbReference type="InterPro" id="IPR009075">
    <property type="entry name" value="AcylCo_DH/oxidase_C"/>
</dbReference>
<evidence type="ECO:0000256" key="5">
    <source>
        <dbReference type="ARBA" id="ARBA00023002"/>
    </source>
</evidence>
<evidence type="ECO:0000256" key="4">
    <source>
        <dbReference type="ARBA" id="ARBA00022827"/>
    </source>
</evidence>